<evidence type="ECO:0000313" key="3">
    <source>
        <dbReference type="Proteomes" id="UP001620461"/>
    </source>
</evidence>
<keyword evidence="3" id="KW-1185">Reference proteome</keyword>
<feature type="region of interest" description="Disordered" evidence="1">
    <location>
        <begin position="1"/>
        <end position="22"/>
    </location>
</feature>
<comment type="caution">
    <text evidence="2">The sequence shown here is derived from an EMBL/GenBank/DDBJ whole genome shotgun (WGS) entry which is preliminary data.</text>
</comment>
<evidence type="ECO:0000313" key="2">
    <source>
        <dbReference type="EMBL" id="MFK2899878.1"/>
    </source>
</evidence>
<protein>
    <submittedName>
        <fullName evidence="2">DUF3224 domain-containing protein</fullName>
    </submittedName>
</protein>
<sequence>MRATGSFEVSLTPQTPTAGIEPANLGRMSINKQFHGELEANSLGEMLSAMGEVQGSAGYVAIERVTGTLHGKQGSFVLQHHGVMHRGAPQLSVIVVPDSGTEELAGLNGSMQIAIEQGDHTYVFDYELA</sequence>
<dbReference type="InterPro" id="IPR021607">
    <property type="entry name" value="DUF3224"/>
</dbReference>
<dbReference type="Gene3D" id="2.40.350.10">
    <property type="entry name" value="SO1590-like"/>
    <property type="match status" value="1"/>
</dbReference>
<proteinExistence type="predicted"/>
<dbReference type="EMBL" id="JADIKJ010000005">
    <property type="protein sequence ID" value="MFK2899878.1"/>
    <property type="molecule type" value="Genomic_DNA"/>
</dbReference>
<feature type="compositionally biased region" description="Polar residues" evidence="1">
    <location>
        <begin position="7"/>
        <end position="17"/>
    </location>
</feature>
<name>A0ABW8JFN0_9GAMM</name>
<dbReference type="Pfam" id="PF11528">
    <property type="entry name" value="DUF3224"/>
    <property type="match status" value="1"/>
</dbReference>
<dbReference type="RefSeq" id="WP_404546094.1">
    <property type="nucleotide sequence ID" value="NZ_JADIKJ010000005.1"/>
</dbReference>
<organism evidence="2 3">
    <name type="scientific">Dyella jejuensis</name>
    <dbReference type="NCBI Taxonomy" id="1432009"/>
    <lineage>
        <taxon>Bacteria</taxon>
        <taxon>Pseudomonadati</taxon>
        <taxon>Pseudomonadota</taxon>
        <taxon>Gammaproteobacteria</taxon>
        <taxon>Lysobacterales</taxon>
        <taxon>Rhodanobacteraceae</taxon>
        <taxon>Dyella</taxon>
    </lineage>
</organism>
<dbReference type="InterPro" id="IPR023159">
    <property type="entry name" value="SO1590-like_sf"/>
</dbReference>
<gene>
    <name evidence="2" type="ORF">ISP15_05980</name>
</gene>
<dbReference type="Proteomes" id="UP001620461">
    <property type="component" value="Unassembled WGS sequence"/>
</dbReference>
<accession>A0ABW8JFN0</accession>
<reference evidence="2 3" key="1">
    <citation type="submission" date="2020-10" db="EMBL/GenBank/DDBJ databases">
        <title>Phylogeny of dyella-like bacteria.</title>
        <authorList>
            <person name="Fu J."/>
        </authorList>
    </citation>
    <scope>NUCLEOTIDE SEQUENCE [LARGE SCALE GENOMIC DNA]</scope>
    <source>
        <strain evidence="2 3">JP1</strain>
    </source>
</reference>
<dbReference type="SUPFAM" id="SSF159238">
    <property type="entry name" value="SO1590-like"/>
    <property type="match status" value="1"/>
</dbReference>
<evidence type="ECO:0000256" key="1">
    <source>
        <dbReference type="SAM" id="MobiDB-lite"/>
    </source>
</evidence>